<evidence type="ECO:0000256" key="2">
    <source>
        <dbReference type="SAM" id="SignalP"/>
    </source>
</evidence>
<feature type="compositionally biased region" description="Polar residues" evidence="1">
    <location>
        <begin position="1098"/>
        <end position="1115"/>
    </location>
</feature>
<sequence>MMKLIFSILSFSVGMGLTAQNITDAVYNAKPDSNPFNSNTLTTGSVNTYTGRADISIPLYTISFGGLEIPLSLMYNSEGIQVDQYASEVGLGWSLSSLGEIIKEINGNYEDNEGRDNWKAYLTTLSQPDITPTNDFPDFYTINSPNITGKFMIDRYLNVRELEGYNTANITFTRSRPQEAEALKYGLVADRKRIQDCPQPPAGPFVYYYLFTMTGKCNHPGLDNYYDTQQVKINKSQFTYTFSEIEHIGIITNTHDVAFRGSTLGSSTTNMNFNTGLKLTEIKDNTTKNTLKVEYQPLARYNDAIKVDKIWDKLIHRVDNGSVTTYSRLSKEFDVTTKETYIRKLPSKIKTNDVEIIFTYDNAREDKITRNMVLSEIPLAPTVEYIGEIWGQSLVNPYVKEPLLKSILIKNNLGQTVMQYNFVYDYFYSGCSGNECRRLKLHAVEKGYGENNLNKETHTFSYYEDKALPKIASVSKDVFGFKNDVPESSIKDSYGFPVRPFVYQYIETRNSINFSYFSPLNVQALNPVMTSGQYEQGISGLENIRAWTLKSITYPTQGVQSFTYEPHEFDWKGTKIKGGGLRIKETNMLDPITNKILTTKYSYGNGQISSLPLVTGDHDIAQGPPINPVKSNISRSFSTLVNKSKGSYVVYPDSRKTDPDGGYTDFKYSSYTEHPDVQRYSWIISAMNVDINMDRYLFSKNSLASKMFNIDYLRGNILSKKIYDKSANLIKESQYLYSTTEYAGPTLREPTVYPRTRKFYYPTASTYAGNFEGVAAQYTSSLIKRHNLTSIKEKDYLSGGVVNSEKNITYTDRFNLIKAVKLSGSGTSNTQISSYAFEGNDPLLSSHVDFEQMKIGSMKKTENEEVEKSKTTYAAVNGQIIPDAQFIYDYAVNDWVKKYSFDRYDNKGNILQITGAEGSSTVIWGYKQTKPIATIEGATYATVMQAFGLDPASNTSYLQLEIVKKSNLDINEATESEFLTQLDVFKSNPDLKDFQIKTDTYDPLIGVKTSTAVSGLKTKYVYDSGNRLEKVLDHEGKLLTEYKYNYASTRYYNAEKSKTFSKNCTGNGIGSVHVYTVTANTYSSVSSQAEADNKAENDINTNGQNYANTNGTCTN</sequence>
<dbReference type="RefSeq" id="WP_139259824.1">
    <property type="nucleotide sequence ID" value="NZ_FQVE01000002.1"/>
</dbReference>
<proteinExistence type="predicted"/>
<organism evidence="4 5">
    <name type="scientific">Chryseobacterium vrystaatense</name>
    <dbReference type="NCBI Taxonomy" id="307480"/>
    <lineage>
        <taxon>Bacteria</taxon>
        <taxon>Pseudomonadati</taxon>
        <taxon>Bacteroidota</taxon>
        <taxon>Flavobacteriia</taxon>
        <taxon>Flavobacteriales</taxon>
        <taxon>Weeksellaceae</taxon>
        <taxon>Chryseobacterium group</taxon>
        <taxon>Chryseobacterium</taxon>
    </lineage>
</organism>
<evidence type="ECO:0000256" key="1">
    <source>
        <dbReference type="SAM" id="MobiDB-lite"/>
    </source>
</evidence>
<dbReference type="Proteomes" id="UP000184108">
    <property type="component" value="Unassembled WGS sequence"/>
</dbReference>
<evidence type="ECO:0000313" key="5">
    <source>
        <dbReference type="Proteomes" id="UP000184108"/>
    </source>
</evidence>
<feature type="signal peptide" evidence="2">
    <location>
        <begin position="1"/>
        <end position="19"/>
    </location>
</feature>
<dbReference type="Pfam" id="PF19404">
    <property type="entry name" value="DUF5977"/>
    <property type="match status" value="1"/>
</dbReference>
<reference evidence="5" key="1">
    <citation type="submission" date="2016-11" db="EMBL/GenBank/DDBJ databases">
        <authorList>
            <person name="Varghese N."/>
            <person name="Submissions S."/>
        </authorList>
    </citation>
    <scope>NUCLEOTIDE SEQUENCE [LARGE SCALE GENOMIC DNA]</scope>
    <source>
        <strain evidence="5">YR203</strain>
    </source>
</reference>
<feature type="domain" description="DUF5977" evidence="3">
    <location>
        <begin position="1051"/>
        <end position="1114"/>
    </location>
</feature>
<name>A0A1M4YYN5_9FLAO</name>
<dbReference type="AlphaFoldDB" id="A0A1M4YYN5"/>
<feature type="region of interest" description="Disordered" evidence="1">
    <location>
        <begin position="1096"/>
        <end position="1115"/>
    </location>
</feature>
<dbReference type="InterPro" id="IPR046020">
    <property type="entry name" value="DUF5977"/>
</dbReference>
<keyword evidence="2" id="KW-0732">Signal</keyword>
<dbReference type="EMBL" id="FQVE01000002">
    <property type="protein sequence ID" value="SHF10667.1"/>
    <property type="molecule type" value="Genomic_DNA"/>
</dbReference>
<feature type="chain" id="PRO_5012386555" description="DUF5977 domain-containing protein" evidence="2">
    <location>
        <begin position="20"/>
        <end position="1115"/>
    </location>
</feature>
<protein>
    <recommendedName>
        <fullName evidence="3">DUF5977 domain-containing protein</fullName>
    </recommendedName>
</protein>
<accession>A0A1M4YYN5</accession>
<evidence type="ECO:0000313" key="4">
    <source>
        <dbReference type="EMBL" id="SHF10667.1"/>
    </source>
</evidence>
<gene>
    <name evidence="4" type="ORF">SAMN02787073_1416</name>
</gene>
<evidence type="ECO:0000259" key="3">
    <source>
        <dbReference type="Pfam" id="PF19404"/>
    </source>
</evidence>